<evidence type="ECO:0000313" key="1">
    <source>
        <dbReference type="EMBL" id="VYU40034.1"/>
    </source>
</evidence>
<name>A0A6N3EJF4_ENTCA</name>
<sequence>MDFAVAIFLAVVATVVASVIYGKEDNEEGK</sequence>
<proteinExistence type="predicted"/>
<gene>
    <name evidence="1" type="ORF">ECLFYP2_03189</name>
</gene>
<accession>A0A6N3EJF4</accession>
<dbReference type="EMBL" id="CACRTX010000013">
    <property type="protein sequence ID" value="VYU40034.1"/>
    <property type="molecule type" value="Genomic_DNA"/>
</dbReference>
<protein>
    <submittedName>
        <fullName evidence="1">Uncharacterized protein</fullName>
    </submittedName>
</protein>
<organism evidence="1">
    <name type="scientific">Enterococcus casseliflavus</name>
    <name type="common">Enterococcus flavescens</name>
    <dbReference type="NCBI Taxonomy" id="37734"/>
    <lineage>
        <taxon>Bacteria</taxon>
        <taxon>Bacillati</taxon>
        <taxon>Bacillota</taxon>
        <taxon>Bacilli</taxon>
        <taxon>Lactobacillales</taxon>
        <taxon>Enterococcaceae</taxon>
        <taxon>Enterococcus</taxon>
    </lineage>
</organism>
<dbReference type="AlphaFoldDB" id="A0A6N3EJF4"/>
<reference evidence="1" key="1">
    <citation type="submission" date="2019-11" db="EMBL/GenBank/DDBJ databases">
        <authorList>
            <person name="Feng L."/>
        </authorList>
    </citation>
    <scope>NUCLEOTIDE SEQUENCE</scope>
    <source>
        <strain evidence="1">ECasseliflavusLFYP2</strain>
    </source>
</reference>